<protein>
    <submittedName>
        <fullName evidence="2">Uncharacterized protein</fullName>
    </submittedName>
</protein>
<proteinExistence type="predicted"/>
<keyword evidence="3" id="KW-1185">Reference proteome</keyword>
<name>A0A484AWQ8_DRONA</name>
<feature type="compositionally biased region" description="Low complexity" evidence="1">
    <location>
        <begin position="43"/>
        <end position="64"/>
    </location>
</feature>
<comment type="caution">
    <text evidence="2">The sequence shown here is derived from an EMBL/GenBank/DDBJ whole genome shotgun (WGS) entry which is preliminary data.</text>
</comment>
<accession>A0A484AWQ8</accession>
<evidence type="ECO:0000256" key="1">
    <source>
        <dbReference type="SAM" id="MobiDB-lite"/>
    </source>
</evidence>
<gene>
    <name evidence="2" type="ORF">AWZ03_012494</name>
</gene>
<dbReference type="EMBL" id="LSRL02000414">
    <property type="protein sequence ID" value="TDG41087.1"/>
    <property type="molecule type" value="Genomic_DNA"/>
</dbReference>
<sequence length="184" mass="20114">MHVRRVLSSNNGQGNGNGNGNGDGTRRRGQCNQSARRDVNARSTKTNNNNSSSSNNNKNNSNKTRNQCCCSNGARRGGAGRCGALNDLLKRLSRTRDFVWAWPRLVGSPAEPPKHPDPTTRPRQTVDDVADACGRLGFFGSGLARLRLPLSLPRHWVTVLLLLVLLGPDLRLAVQPQPRPRCCL</sequence>
<feature type="region of interest" description="Disordered" evidence="1">
    <location>
        <begin position="1"/>
        <end position="64"/>
    </location>
</feature>
<dbReference type="AlphaFoldDB" id="A0A484AWQ8"/>
<evidence type="ECO:0000313" key="2">
    <source>
        <dbReference type="EMBL" id="TDG41087.1"/>
    </source>
</evidence>
<reference evidence="2 3" key="1">
    <citation type="journal article" date="2019" name="J. Hered.">
        <title>An Improved Genome Assembly for Drosophila navojoa, the Basal Species in the mojavensis Cluster.</title>
        <authorList>
            <person name="Vanderlinde T."/>
            <person name="Dupim E.G."/>
            <person name="Nazario-Yepiz N.O."/>
            <person name="Carvalho A.B."/>
        </authorList>
    </citation>
    <scope>NUCLEOTIDE SEQUENCE [LARGE SCALE GENOMIC DNA]</scope>
    <source>
        <strain evidence="2">Navoj_Jal97</strain>
        <tissue evidence="2">Whole organism</tissue>
    </source>
</reference>
<dbReference type="Proteomes" id="UP000295192">
    <property type="component" value="Unassembled WGS sequence"/>
</dbReference>
<organism evidence="2 3">
    <name type="scientific">Drosophila navojoa</name>
    <name type="common">Fruit fly</name>
    <dbReference type="NCBI Taxonomy" id="7232"/>
    <lineage>
        <taxon>Eukaryota</taxon>
        <taxon>Metazoa</taxon>
        <taxon>Ecdysozoa</taxon>
        <taxon>Arthropoda</taxon>
        <taxon>Hexapoda</taxon>
        <taxon>Insecta</taxon>
        <taxon>Pterygota</taxon>
        <taxon>Neoptera</taxon>
        <taxon>Endopterygota</taxon>
        <taxon>Diptera</taxon>
        <taxon>Brachycera</taxon>
        <taxon>Muscomorpha</taxon>
        <taxon>Ephydroidea</taxon>
        <taxon>Drosophilidae</taxon>
        <taxon>Drosophila</taxon>
    </lineage>
</organism>
<feature type="compositionally biased region" description="Gly residues" evidence="1">
    <location>
        <begin position="13"/>
        <end position="23"/>
    </location>
</feature>
<evidence type="ECO:0000313" key="3">
    <source>
        <dbReference type="Proteomes" id="UP000295192"/>
    </source>
</evidence>